<evidence type="ECO:0000313" key="2">
    <source>
        <dbReference type="EMBL" id="GIE16433.1"/>
    </source>
</evidence>
<dbReference type="Proteomes" id="UP000598174">
    <property type="component" value="Unassembled WGS sequence"/>
</dbReference>
<feature type="region of interest" description="Disordered" evidence="1">
    <location>
        <begin position="24"/>
        <end position="57"/>
    </location>
</feature>
<gene>
    <name evidence="2" type="ORF">Afe05nite_82730</name>
</gene>
<evidence type="ECO:0000313" key="3">
    <source>
        <dbReference type="Proteomes" id="UP000598174"/>
    </source>
</evidence>
<evidence type="ECO:0000256" key="1">
    <source>
        <dbReference type="SAM" id="MobiDB-lite"/>
    </source>
</evidence>
<reference evidence="2" key="1">
    <citation type="submission" date="2021-01" db="EMBL/GenBank/DDBJ databases">
        <title>Whole genome shotgun sequence of Actinoplanes ferrugineus NBRC 15555.</title>
        <authorList>
            <person name="Komaki H."/>
            <person name="Tamura T."/>
        </authorList>
    </citation>
    <scope>NUCLEOTIDE SEQUENCE</scope>
    <source>
        <strain evidence="2">NBRC 15555</strain>
    </source>
</reference>
<proteinExistence type="predicted"/>
<keyword evidence="3" id="KW-1185">Reference proteome</keyword>
<organism evidence="2 3">
    <name type="scientific">Paractinoplanes ferrugineus</name>
    <dbReference type="NCBI Taxonomy" id="113564"/>
    <lineage>
        <taxon>Bacteria</taxon>
        <taxon>Bacillati</taxon>
        <taxon>Actinomycetota</taxon>
        <taxon>Actinomycetes</taxon>
        <taxon>Micromonosporales</taxon>
        <taxon>Micromonosporaceae</taxon>
        <taxon>Paractinoplanes</taxon>
    </lineage>
</organism>
<sequence length="57" mass="6259">MNLANRHAGKVSFDCVYLSNEERAASRRPRGNAVKSGNETFLPIGWTDPKPSAPTRS</sequence>
<name>A0A919J955_9ACTN</name>
<dbReference type="AlphaFoldDB" id="A0A919J955"/>
<protein>
    <submittedName>
        <fullName evidence="2">Uncharacterized protein</fullName>
    </submittedName>
</protein>
<comment type="caution">
    <text evidence="2">The sequence shown here is derived from an EMBL/GenBank/DDBJ whole genome shotgun (WGS) entry which is preliminary data.</text>
</comment>
<accession>A0A919J955</accession>
<dbReference type="EMBL" id="BOMM01000085">
    <property type="protein sequence ID" value="GIE16433.1"/>
    <property type="molecule type" value="Genomic_DNA"/>
</dbReference>